<dbReference type="InterPro" id="IPR047007">
    <property type="entry name" value="XRN1_D1_sf"/>
</dbReference>
<gene>
    <name evidence="2" type="ORF">GGX14DRAFT_537447</name>
</gene>
<name>A0AAD6USW1_9AGAR</name>
<evidence type="ECO:0000313" key="2">
    <source>
        <dbReference type="EMBL" id="KAJ7193892.1"/>
    </source>
</evidence>
<evidence type="ECO:0000313" key="3">
    <source>
        <dbReference type="Proteomes" id="UP001219525"/>
    </source>
</evidence>
<protein>
    <recommendedName>
        <fullName evidence="1">5'-3' exoribonuclease 1 D1 domain-containing protein</fullName>
    </recommendedName>
</protein>
<reference evidence="2" key="1">
    <citation type="submission" date="2023-03" db="EMBL/GenBank/DDBJ databases">
        <title>Massive genome expansion in bonnet fungi (Mycena s.s.) driven by repeated elements and novel gene families across ecological guilds.</title>
        <authorList>
            <consortium name="Lawrence Berkeley National Laboratory"/>
            <person name="Harder C.B."/>
            <person name="Miyauchi S."/>
            <person name="Viragh M."/>
            <person name="Kuo A."/>
            <person name="Thoen E."/>
            <person name="Andreopoulos B."/>
            <person name="Lu D."/>
            <person name="Skrede I."/>
            <person name="Drula E."/>
            <person name="Henrissat B."/>
            <person name="Morin E."/>
            <person name="Kohler A."/>
            <person name="Barry K."/>
            <person name="LaButti K."/>
            <person name="Morin E."/>
            <person name="Salamov A."/>
            <person name="Lipzen A."/>
            <person name="Mereny Z."/>
            <person name="Hegedus B."/>
            <person name="Baldrian P."/>
            <person name="Stursova M."/>
            <person name="Weitz H."/>
            <person name="Taylor A."/>
            <person name="Grigoriev I.V."/>
            <person name="Nagy L.G."/>
            <person name="Martin F."/>
            <person name="Kauserud H."/>
        </authorList>
    </citation>
    <scope>NUCLEOTIDE SEQUENCE</scope>
    <source>
        <strain evidence="2">9144</strain>
    </source>
</reference>
<keyword evidence="3" id="KW-1185">Reference proteome</keyword>
<accession>A0AAD6USW1</accession>
<dbReference type="Pfam" id="PF18332">
    <property type="entry name" value="XRN1_D1"/>
    <property type="match status" value="1"/>
</dbReference>
<proteinExistence type="predicted"/>
<feature type="domain" description="5'-3' exoribonuclease 1 D1" evidence="1">
    <location>
        <begin position="32"/>
        <end position="90"/>
    </location>
</feature>
<dbReference type="AlphaFoldDB" id="A0AAD6USW1"/>
<dbReference type="InterPro" id="IPR040992">
    <property type="entry name" value="XRN1_D1"/>
</dbReference>
<evidence type="ECO:0000259" key="1">
    <source>
        <dbReference type="Pfam" id="PF18332"/>
    </source>
</evidence>
<dbReference type="EMBL" id="JARJCW010000103">
    <property type="protein sequence ID" value="KAJ7193892.1"/>
    <property type="molecule type" value="Genomic_DNA"/>
</dbReference>
<organism evidence="2 3">
    <name type="scientific">Mycena pura</name>
    <dbReference type="NCBI Taxonomy" id="153505"/>
    <lineage>
        <taxon>Eukaryota</taxon>
        <taxon>Fungi</taxon>
        <taxon>Dikarya</taxon>
        <taxon>Basidiomycota</taxon>
        <taxon>Agaricomycotina</taxon>
        <taxon>Agaricomycetes</taxon>
        <taxon>Agaricomycetidae</taxon>
        <taxon>Agaricales</taxon>
        <taxon>Marasmiineae</taxon>
        <taxon>Mycenaceae</taxon>
        <taxon>Mycena</taxon>
    </lineage>
</organism>
<dbReference type="Gene3D" id="2.170.260.40">
    <property type="match status" value="1"/>
</dbReference>
<sequence>MEPFDLPTLDSLHLIEGLCDGVFLGAAGLSWATESRNKSMVLHIDNPHEHRKTEDMAREMIGTRTFVGWPSLQEALVVALSDSLFKYEKINVVRDSGEGVITGAIDALLHVRPLKGSSLSCYIHIS</sequence>
<comment type="caution">
    <text evidence="2">The sequence shown here is derived from an EMBL/GenBank/DDBJ whole genome shotgun (WGS) entry which is preliminary data.</text>
</comment>
<dbReference type="Proteomes" id="UP001219525">
    <property type="component" value="Unassembled WGS sequence"/>
</dbReference>